<dbReference type="GO" id="GO:0016887">
    <property type="term" value="F:ATP hydrolysis activity"/>
    <property type="evidence" value="ECO:0007669"/>
    <property type="project" value="InterPro"/>
</dbReference>
<dbReference type="SUPFAM" id="SSF52540">
    <property type="entry name" value="P-loop containing nucleoside triphosphate hydrolases"/>
    <property type="match status" value="1"/>
</dbReference>
<organism evidence="2 3">
    <name type="scientific">Nguyenibacter vanlangensis</name>
    <dbReference type="NCBI Taxonomy" id="1216886"/>
    <lineage>
        <taxon>Bacteria</taxon>
        <taxon>Pseudomonadati</taxon>
        <taxon>Pseudomonadota</taxon>
        <taxon>Alphaproteobacteria</taxon>
        <taxon>Acetobacterales</taxon>
        <taxon>Acetobacteraceae</taxon>
        <taxon>Nguyenibacter</taxon>
    </lineage>
</organism>
<dbReference type="GO" id="GO:0005524">
    <property type="term" value="F:ATP binding"/>
    <property type="evidence" value="ECO:0007669"/>
    <property type="project" value="UniProtKB-KW"/>
</dbReference>
<dbReference type="EMBL" id="JABXXP010000193">
    <property type="protein sequence ID" value="NVN11521.1"/>
    <property type="molecule type" value="Genomic_DNA"/>
</dbReference>
<dbReference type="RefSeq" id="WP_176640227.1">
    <property type="nucleotide sequence ID" value="NZ_JABXXP010000193.1"/>
</dbReference>
<accession>A0A7Y7IX91</accession>
<feature type="domain" description="ABC transporter" evidence="1">
    <location>
        <begin position="22"/>
        <end position="71"/>
    </location>
</feature>
<dbReference type="Proteomes" id="UP000534870">
    <property type="component" value="Unassembled WGS sequence"/>
</dbReference>
<comment type="caution">
    <text evidence="2">The sequence shown here is derived from an EMBL/GenBank/DDBJ whole genome shotgun (WGS) entry which is preliminary data.</text>
</comment>
<dbReference type="PANTHER" id="PTHR42855">
    <property type="entry name" value="ABC TRANSPORTER ATP-BINDING SUBUNIT"/>
    <property type="match status" value="1"/>
</dbReference>
<keyword evidence="2" id="KW-0067">ATP-binding</keyword>
<dbReference type="InterPro" id="IPR051309">
    <property type="entry name" value="ABCF_ATPase"/>
</dbReference>
<evidence type="ECO:0000313" key="3">
    <source>
        <dbReference type="Proteomes" id="UP000534870"/>
    </source>
</evidence>
<evidence type="ECO:0000259" key="1">
    <source>
        <dbReference type="Pfam" id="PF00005"/>
    </source>
</evidence>
<reference evidence="2 3" key="1">
    <citation type="submission" date="2020-06" db="EMBL/GenBank/DDBJ databases">
        <title>Description of novel acetic acid bacteria.</title>
        <authorList>
            <person name="Sombolestani A."/>
        </authorList>
    </citation>
    <scope>NUCLEOTIDE SEQUENCE [LARGE SCALE GENOMIC DNA]</scope>
    <source>
        <strain evidence="2 3">LMG 31431</strain>
    </source>
</reference>
<dbReference type="PANTHER" id="PTHR42855:SF1">
    <property type="entry name" value="ABC TRANSPORTER DOMAIN-CONTAINING PROTEIN"/>
    <property type="match status" value="1"/>
</dbReference>
<dbReference type="InterPro" id="IPR027417">
    <property type="entry name" value="P-loop_NTPase"/>
</dbReference>
<protein>
    <submittedName>
        <fullName evidence="2">ABC-F family ATP-binding cassette domain-containing protein</fullName>
    </submittedName>
</protein>
<evidence type="ECO:0000313" key="2">
    <source>
        <dbReference type="EMBL" id="NVN11521.1"/>
    </source>
</evidence>
<sequence length="104" mass="10806">MSPPLLLLQDITLTLGGAPLLDKAGFGVAAGERICLVGRNGSGKSTLLRIAAGELQADDGTRFLQPGTTVRYLPQEPDLSGFATALDYVRAGMGPDDPAHRAAM</sequence>
<feature type="non-terminal residue" evidence="2">
    <location>
        <position position="104"/>
    </location>
</feature>
<keyword evidence="2" id="KW-0547">Nucleotide-binding</keyword>
<dbReference type="InterPro" id="IPR003439">
    <property type="entry name" value="ABC_transporter-like_ATP-bd"/>
</dbReference>
<gene>
    <name evidence="2" type="ORF">HUK84_10375</name>
</gene>
<dbReference type="Gene3D" id="3.40.50.300">
    <property type="entry name" value="P-loop containing nucleotide triphosphate hydrolases"/>
    <property type="match status" value="1"/>
</dbReference>
<proteinExistence type="predicted"/>
<name>A0A7Y7IX91_9PROT</name>
<dbReference type="AlphaFoldDB" id="A0A7Y7IX91"/>
<dbReference type="Pfam" id="PF00005">
    <property type="entry name" value="ABC_tran"/>
    <property type="match status" value="1"/>
</dbReference>